<reference evidence="2 3" key="1">
    <citation type="submission" date="2016-07" db="EMBL/GenBank/DDBJ databases">
        <title>Pervasive Adenine N6-methylation of Active Genes in Fungi.</title>
        <authorList>
            <consortium name="DOE Joint Genome Institute"/>
            <person name="Mondo S.J."/>
            <person name="Dannebaum R.O."/>
            <person name="Kuo R.C."/>
            <person name="Labutti K."/>
            <person name="Haridas S."/>
            <person name="Kuo A."/>
            <person name="Salamov A."/>
            <person name="Ahrendt S.R."/>
            <person name="Lipzen A."/>
            <person name="Sullivan W."/>
            <person name="Andreopoulos W.B."/>
            <person name="Clum A."/>
            <person name="Lindquist E."/>
            <person name="Daum C."/>
            <person name="Ramamoorthy G.K."/>
            <person name="Gryganskyi A."/>
            <person name="Culley D."/>
            <person name="Magnuson J.K."/>
            <person name="James T.Y."/>
            <person name="O'Malley M.A."/>
            <person name="Stajich J.E."/>
            <person name="Spatafora J.W."/>
            <person name="Visel A."/>
            <person name="Grigoriev I.V."/>
        </authorList>
    </citation>
    <scope>NUCLEOTIDE SEQUENCE [LARGE SCALE GENOMIC DNA]</scope>
    <source>
        <strain evidence="2 3">62-1032</strain>
    </source>
</reference>
<evidence type="ECO:0000313" key="3">
    <source>
        <dbReference type="Proteomes" id="UP000193467"/>
    </source>
</evidence>
<gene>
    <name evidence="2" type="ORF">BCR35DRAFT_308469</name>
</gene>
<dbReference type="Proteomes" id="UP000193467">
    <property type="component" value="Unassembled WGS sequence"/>
</dbReference>
<proteinExistence type="predicted"/>
<dbReference type="InParanoid" id="A0A1Y2E5H9"/>
<feature type="region of interest" description="Disordered" evidence="1">
    <location>
        <begin position="133"/>
        <end position="162"/>
    </location>
</feature>
<keyword evidence="3" id="KW-1185">Reference proteome</keyword>
<dbReference type="EMBL" id="MCGR01000062">
    <property type="protein sequence ID" value="ORY66811.1"/>
    <property type="molecule type" value="Genomic_DNA"/>
</dbReference>
<evidence type="ECO:0000313" key="2">
    <source>
        <dbReference type="EMBL" id="ORY66811.1"/>
    </source>
</evidence>
<organism evidence="2 3">
    <name type="scientific">Leucosporidium creatinivorum</name>
    <dbReference type="NCBI Taxonomy" id="106004"/>
    <lineage>
        <taxon>Eukaryota</taxon>
        <taxon>Fungi</taxon>
        <taxon>Dikarya</taxon>
        <taxon>Basidiomycota</taxon>
        <taxon>Pucciniomycotina</taxon>
        <taxon>Microbotryomycetes</taxon>
        <taxon>Leucosporidiales</taxon>
        <taxon>Leucosporidium</taxon>
    </lineage>
</organism>
<accession>A0A1Y2E5H9</accession>
<feature type="compositionally biased region" description="Polar residues" evidence="1">
    <location>
        <begin position="133"/>
        <end position="142"/>
    </location>
</feature>
<name>A0A1Y2E5H9_9BASI</name>
<evidence type="ECO:0000256" key="1">
    <source>
        <dbReference type="SAM" id="MobiDB-lite"/>
    </source>
</evidence>
<comment type="caution">
    <text evidence="2">The sequence shown here is derived from an EMBL/GenBank/DDBJ whole genome shotgun (WGS) entry which is preliminary data.</text>
</comment>
<protein>
    <submittedName>
        <fullName evidence="2">Uncharacterized protein</fullName>
    </submittedName>
</protein>
<sequence>MECRVRLRRPRSLLVLLLPKLSGRRRLNKLLMRSRGGARRCSVARRRGWSCRPPSVCPSFLTSSLPTSPFPTSYLLPPTSHLPVTLLDPIDYLFPPPSRAGAFLRLALRSIPSPAPHRPTTFLSTASLARSSPPSNLFSTASPLPLLGRRRKGSREGGLTAC</sequence>
<dbReference type="AlphaFoldDB" id="A0A1Y2E5H9"/>